<reference evidence="3 5" key="1">
    <citation type="submission" date="2009-11" db="EMBL/GenBank/DDBJ databases">
        <authorList>
            <person name="Weinstock G."/>
            <person name="Sodergren E."/>
            <person name="Clifton S."/>
            <person name="Fulton L."/>
            <person name="Fulton B."/>
            <person name="Courtney L."/>
            <person name="Fronick C."/>
            <person name="Harrison M."/>
            <person name="Strong C."/>
            <person name="Farmer C."/>
            <person name="Delahaunty K."/>
            <person name="Markovic C."/>
            <person name="Hall O."/>
            <person name="Minx P."/>
            <person name="Tomlinson C."/>
            <person name="Mitreva M."/>
            <person name="Nelson J."/>
            <person name="Hou S."/>
            <person name="Wollam A."/>
            <person name="Pepin K.H."/>
            <person name="Johnson M."/>
            <person name="Bhonagiri V."/>
            <person name="Nash W.E."/>
            <person name="Warren W."/>
            <person name="Chinwalla A."/>
            <person name="Mardis E.R."/>
            <person name="Wilson R.K."/>
        </authorList>
    </citation>
    <scope>NUCLEOTIDE SEQUENCE [LARGE SCALE GENOMIC DNA]</scope>
    <source>
        <strain evidence="3 5">DSM 20093</strain>
    </source>
</reference>
<dbReference type="Proteomes" id="UP000003656">
    <property type="component" value="Unassembled WGS sequence"/>
</dbReference>
<evidence type="ECO:0000313" key="3">
    <source>
        <dbReference type="EMBL" id="EFA22096.1"/>
    </source>
</evidence>
<keyword evidence="1 3" id="KW-0413">Isomerase</keyword>
<dbReference type="InterPro" id="IPR002701">
    <property type="entry name" value="CM_II_prokaryot"/>
</dbReference>
<evidence type="ECO:0000313" key="4">
    <source>
        <dbReference type="EMBL" id="KFI59036.1"/>
    </source>
</evidence>
<dbReference type="EMBL" id="JGYW01000004">
    <property type="protein sequence ID" value="KFI59036.1"/>
    <property type="molecule type" value="Genomic_DNA"/>
</dbReference>
<keyword evidence="6" id="KW-1185">Reference proteome</keyword>
<dbReference type="PANTHER" id="PTHR38041">
    <property type="entry name" value="CHORISMATE MUTASE"/>
    <property type="match status" value="1"/>
</dbReference>
<dbReference type="Gene3D" id="1.20.59.10">
    <property type="entry name" value="Chorismate mutase"/>
    <property type="match status" value="1"/>
</dbReference>
<dbReference type="SMART" id="SM00830">
    <property type="entry name" value="CM_2"/>
    <property type="match status" value="1"/>
</dbReference>
<sequence>MSLERWDLVGGSWPLVPEPDAEYAARLLYNATRTRMLCRSSHAREKKVTIMAVKETIIDGEDDWQDDETRDAVRKITSLRQSIDNVDMAIIALLAERFKYTAQVGLLKARAGFAPADYKREDFQMERLRRLAADAGLDPDIAEMYREFVVTEAKKRHQRIADAGDDPGVLDIFA</sequence>
<dbReference type="PANTHER" id="PTHR38041:SF1">
    <property type="entry name" value="CHORISMATE MUTASE"/>
    <property type="match status" value="1"/>
</dbReference>
<dbReference type="STRING" id="561180.BIFGAL_04372"/>
<reference evidence="4 6" key="2">
    <citation type="submission" date="2014-03" db="EMBL/GenBank/DDBJ databases">
        <title>Genomics of Bifidobacteria.</title>
        <authorList>
            <person name="Ventura M."/>
            <person name="Milani C."/>
            <person name="Lugli G.A."/>
        </authorList>
    </citation>
    <scope>NUCLEOTIDE SEQUENCE [LARGE SCALE GENOMIC DNA]</scope>
    <source>
        <strain evidence="4 6">LMG 11596</strain>
    </source>
</reference>
<dbReference type="eggNOG" id="COG1605">
    <property type="taxonomic scope" value="Bacteria"/>
</dbReference>
<dbReference type="InterPro" id="IPR036263">
    <property type="entry name" value="Chorismate_II_sf"/>
</dbReference>
<protein>
    <submittedName>
        <fullName evidence="3">Chorismate mutase</fullName>
        <ecNumber evidence="3">5.4.99.5</ecNumber>
    </submittedName>
</protein>
<feature type="domain" description="Chorismate mutase" evidence="2">
    <location>
        <begin position="70"/>
        <end position="161"/>
    </location>
</feature>
<proteinExistence type="predicted"/>
<dbReference type="EC" id="5.4.99.5" evidence="3"/>
<comment type="caution">
    <text evidence="3">The sequence shown here is derived from an EMBL/GenBank/DDBJ whole genome shotgun (WGS) entry which is preliminary data.</text>
</comment>
<dbReference type="GO" id="GO:0046417">
    <property type="term" value="P:chorismate metabolic process"/>
    <property type="evidence" value="ECO:0007669"/>
    <property type="project" value="InterPro"/>
</dbReference>
<dbReference type="NCBIfam" id="NF006691">
    <property type="entry name" value="PRK09239.1"/>
    <property type="match status" value="1"/>
</dbReference>
<dbReference type="Proteomes" id="UP000029074">
    <property type="component" value="Unassembled WGS sequence"/>
</dbReference>
<dbReference type="NCBIfam" id="TIGR01795">
    <property type="entry name" value="CM_mono_cladeE"/>
    <property type="match status" value="1"/>
</dbReference>
<name>D1NWW5_9BIFI</name>
<evidence type="ECO:0000256" key="1">
    <source>
        <dbReference type="ARBA" id="ARBA00023235"/>
    </source>
</evidence>
<dbReference type="EMBL" id="ABXB03000007">
    <property type="protein sequence ID" value="EFA22096.1"/>
    <property type="molecule type" value="Genomic_DNA"/>
</dbReference>
<dbReference type="PROSITE" id="PS51168">
    <property type="entry name" value="CHORISMATE_MUT_2"/>
    <property type="match status" value="1"/>
</dbReference>
<gene>
    <name evidence="4" type="ORF">BGLCM_0619</name>
    <name evidence="3" type="ORF">BIFGAL_04372</name>
</gene>
<dbReference type="GO" id="GO:0009697">
    <property type="term" value="P:salicylic acid biosynthetic process"/>
    <property type="evidence" value="ECO:0007669"/>
    <property type="project" value="TreeGrafter"/>
</dbReference>
<accession>D1NWW5</accession>
<dbReference type="Pfam" id="PF01817">
    <property type="entry name" value="CM_2"/>
    <property type="match status" value="1"/>
</dbReference>
<dbReference type="GO" id="GO:0004106">
    <property type="term" value="F:chorismate mutase activity"/>
    <property type="evidence" value="ECO:0007669"/>
    <property type="project" value="UniProtKB-EC"/>
</dbReference>
<evidence type="ECO:0000313" key="5">
    <source>
        <dbReference type="Proteomes" id="UP000003656"/>
    </source>
</evidence>
<dbReference type="InterPro" id="IPR051331">
    <property type="entry name" value="Chorismate_mutase-related"/>
</dbReference>
<dbReference type="InterPro" id="IPR010951">
    <property type="entry name" value="CM_bact"/>
</dbReference>
<dbReference type="InterPro" id="IPR036979">
    <property type="entry name" value="CM_dom_sf"/>
</dbReference>
<evidence type="ECO:0000259" key="2">
    <source>
        <dbReference type="PROSITE" id="PS51168"/>
    </source>
</evidence>
<evidence type="ECO:0000313" key="6">
    <source>
        <dbReference type="Proteomes" id="UP000029074"/>
    </source>
</evidence>
<dbReference type="SUPFAM" id="SSF48600">
    <property type="entry name" value="Chorismate mutase II"/>
    <property type="match status" value="1"/>
</dbReference>
<organism evidence="3 5">
    <name type="scientific">Bifidobacterium gallicum DSM 20093 = LMG 11596</name>
    <dbReference type="NCBI Taxonomy" id="561180"/>
    <lineage>
        <taxon>Bacteria</taxon>
        <taxon>Bacillati</taxon>
        <taxon>Actinomycetota</taxon>
        <taxon>Actinomycetes</taxon>
        <taxon>Bifidobacteriales</taxon>
        <taxon>Bifidobacteriaceae</taxon>
        <taxon>Bifidobacterium</taxon>
    </lineage>
</organism>
<dbReference type="AlphaFoldDB" id="D1NWW5"/>